<dbReference type="InterPro" id="IPR035906">
    <property type="entry name" value="MetI-like_sf"/>
</dbReference>
<feature type="transmembrane region" description="Helical" evidence="7">
    <location>
        <begin position="21"/>
        <end position="46"/>
    </location>
</feature>
<evidence type="ECO:0000256" key="6">
    <source>
        <dbReference type="ARBA" id="ARBA00023136"/>
    </source>
</evidence>
<dbReference type="SUPFAM" id="SSF161098">
    <property type="entry name" value="MetI-like"/>
    <property type="match status" value="1"/>
</dbReference>
<evidence type="ECO:0000256" key="5">
    <source>
        <dbReference type="ARBA" id="ARBA00022989"/>
    </source>
</evidence>
<keyword evidence="2 7" id="KW-0813">Transport</keyword>
<keyword evidence="9" id="KW-0547">Nucleotide-binding</keyword>
<comment type="subcellular location">
    <subcellularLocation>
        <location evidence="1 7">Cell membrane</location>
        <topology evidence="1 7">Multi-pass membrane protein</topology>
    </subcellularLocation>
</comment>
<feature type="transmembrane region" description="Helical" evidence="7">
    <location>
        <begin position="192"/>
        <end position="212"/>
    </location>
</feature>
<name>A0ABQ6YWJ5_9ENTE</name>
<dbReference type="PANTHER" id="PTHR30450">
    <property type="entry name" value="ABC TRANSPORTER PERMEASE"/>
    <property type="match status" value="1"/>
</dbReference>
<keyword evidence="3" id="KW-1003">Cell membrane</keyword>
<dbReference type="Pfam" id="PF00528">
    <property type="entry name" value="BPD_transp_1"/>
    <property type="match status" value="1"/>
</dbReference>
<dbReference type="CDD" id="cd06261">
    <property type="entry name" value="TM_PBP2"/>
    <property type="match status" value="1"/>
</dbReference>
<protein>
    <submittedName>
        <fullName evidence="9">Methionine ABC transporter ATP-binding protein</fullName>
    </submittedName>
</protein>
<dbReference type="Proteomes" id="UP000782705">
    <property type="component" value="Unassembled WGS sequence"/>
</dbReference>
<evidence type="ECO:0000256" key="4">
    <source>
        <dbReference type="ARBA" id="ARBA00022692"/>
    </source>
</evidence>
<dbReference type="RefSeq" id="WP_161903052.1">
    <property type="nucleotide sequence ID" value="NZ_MAEL01000054.1"/>
</dbReference>
<accession>A0ABQ6YWJ5</accession>
<evidence type="ECO:0000313" key="10">
    <source>
        <dbReference type="Proteomes" id="UP000782705"/>
    </source>
</evidence>
<dbReference type="InterPro" id="IPR000515">
    <property type="entry name" value="MetI-like"/>
</dbReference>
<keyword evidence="10" id="KW-1185">Reference proteome</keyword>
<keyword evidence="6 7" id="KW-0472">Membrane</keyword>
<dbReference type="GO" id="GO:0005524">
    <property type="term" value="F:ATP binding"/>
    <property type="evidence" value="ECO:0007669"/>
    <property type="project" value="UniProtKB-KW"/>
</dbReference>
<evidence type="ECO:0000259" key="8">
    <source>
        <dbReference type="PROSITE" id="PS50928"/>
    </source>
</evidence>
<feature type="transmembrane region" description="Helical" evidence="7">
    <location>
        <begin position="58"/>
        <end position="83"/>
    </location>
</feature>
<evidence type="ECO:0000256" key="2">
    <source>
        <dbReference type="ARBA" id="ARBA00022448"/>
    </source>
</evidence>
<keyword evidence="5 7" id="KW-1133">Transmembrane helix</keyword>
<dbReference type="EMBL" id="MAEL01000054">
    <property type="protein sequence ID" value="KAF1302071.1"/>
    <property type="molecule type" value="Genomic_DNA"/>
</dbReference>
<proteinExistence type="inferred from homology"/>
<dbReference type="InterPro" id="IPR051322">
    <property type="entry name" value="AA_ABC_Transporter_Permease"/>
</dbReference>
<feature type="domain" description="ABC transmembrane type-1" evidence="8">
    <location>
        <begin position="18"/>
        <end position="212"/>
    </location>
</feature>
<evidence type="ECO:0000256" key="3">
    <source>
        <dbReference type="ARBA" id="ARBA00022475"/>
    </source>
</evidence>
<dbReference type="Gene3D" id="1.10.3720.10">
    <property type="entry name" value="MetI-like"/>
    <property type="match status" value="1"/>
</dbReference>
<dbReference type="PANTHER" id="PTHR30450:SF1">
    <property type="entry name" value="D-METHIONINE TRANSPORT SYSTEM PERMEASE PROTEIN METI-RELATED"/>
    <property type="match status" value="1"/>
</dbReference>
<feature type="transmembrane region" description="Helical" evidence="7">
    <location>
        <begin position="95"/>
        <end position="118"/>
    </location>
</feature>
<evidence type="ECO:0000256" key="7">
    <source>
        <dbReference type="RuleBase" id="RU363032"/>
    </source>
</evidence>
<evidence type="ECO:0000256" key="1">
    <source>
        <dbReference type="ARBA" id="ARBA00004651"/>
    </source>
</evidence>
<comment type="caution">
    <text evidence="9">The sequence shown here is derived from an EMBL/GenBank/DDBJ whole genome shotgun (WGS) entry which is preliminary data.</text>
</comment>
<evidence type="ECO:0000313" key="9">
    <source>
        <dbReference type="EMBL" id="KAF1302071.1"/>
    </source>
</evidence>
<reference evidence="9 10" key="1">
    <citation type="submission" date="2016-06" db="EMBL/GenBank/DDBJ databases">
        <title>Four novel species of enterococci isolated from chicken manure.</title>
        <authorList>
            <person name="Van Tyne D."/>
        </authorList>
    </citation>
    <scope>NUCLEOTIDE SEQUENCE [LARGE SCALE GENOMIC DNA]</scope>
    <source>
        <strain evidence="9 10">CU12B</strain>
    </source>
</reference>
<organism evidence="9 10">
    <name type="scientific">Candidatus Enterococcus willemsii</name>
    <dbReference type="NCBI Taxonomy" id="1857215"/>
    <lineage>
        <taxon>Bacteria</taxon>
        <taxon>Bacillati</taxon>
        <taxon>Bacillota</taxon>
        <taxon>Bacilli</taxon>
        <taxon>Lactobacillales</taxon>
        <taxon>Enterococcaceae</taxon>
        <taxon>Enterococcus</taxon>
    </lineage>
</organism>
<gene>
    <name evidence="9" type="ORF">BAU17_01490</name>
</gene>
<keyword evidence="4 7" id="KW-0812">Transmembrane</keyword>
<comment type="similarity">
    <text evidence="7">Belongs to the binding-protein-dependent transport system permease family.</text>
</comment>
<keyword evidence="9" id="KW-0067">ATP-binding</keyword>
<dbReference type="PROSITE" id="PS50928">
    <property type="entry name" value="ABC_TM1"/>
    <property type="match status" value="1"/>
</dbReference>
<sequence length="223" mass="24784">MNLVENIQYYMPEFILSLKQTGTMMGISMTFCLFLGLPLGVALFLSNPSIKGSQPLNYWGLNFIITLVRSFPFLLFVVSLIPVTRFIIGRAFGPVPASFPLSIVAVAIFARMVEQVLLDVPEEIRLLADSLGTSKWEYIWHFLLVEARSGIVLGYTTTAVSMVSYSTVMGIVGGGGVGDFAIRYGYQSYQMGIMYFAICVMIVIVFIIQMLGNSIARKLDKRK</sequence>